<organism evidence="4 5">
    <name type="scientific">Herbinix luporum</name>
    <dbReference type="NCBI Taxonomy" id="1679721"/>
    <lineage>
        <taxon>Bacteria</taxon>
        <taxon>Bacillati</taxon>
        <taxon>Bacillota</taxon>
        <taxon>Clostridia</taxon>
        <taxon>Lachnospirales</taxon>
        <taxon>Lachnospiraceae</taxon>
        <taxon>Herbinix</taxon>
    </lineage>
</organism>
<feature type="domain" description="NADPH-dependent FMN reductase-like" evidence="3">
    <location>
        <begin position="1"/>
        <end position="152"/>
    </location>
</feature>
<dbReference type="InterPro" id="IPR029039">
    <property type="entry name" value="Flavoprotein-like_sf"/>
</dbReference>
<dbReference type="EMBL" id="LN879430">
    <property type="protein sequence ID" value="CUH93913.1"/>
    <property type="molecule type" value="Genomic_DNA"/>
</dbReference>
<sequence>MKVIALNGSPRPSGNTYQALKIVCDELENEKIDTKILQIGKMNVKGCICCGRCNEGYCIHNDDIITSMVNEIYEADGILLASPVYYCGISGSMKCFLDRLFYASHGKMRHKIGASLTVCRRSGGIPTFDQLNNYFFISEMLVVSSYYWNVIHGAKPGEILEDLEGVSILKNLGKNMSWVIKMKEETKNILPSPTAYPRSWMNFIR</sequence>
<dbReference type="InterPro" id="IPR051796">
    <property type="entry name" value="ISF_SsuE-like"/>
</dbReference>
<protein>
    <recommendedName>
        <fullName evidence="3">NADPH-dependent FMN reductase-like domain-containing protein</fullName>
    </recommendedName>
</protein>
<proteinExistence type="predicted"/>
<dbReference type="PANTHER" id="PTHR43278:SF4">
    <property type="entry name" value="NAD(P)H-DEPENDENT FMN-CONTAINING OXIDOREDUCTASE YWQN-RELATED"/>
    <property type="match status" value="1"/>
</dbReference>
<dbReference type="Pfam" id="PF03358">
    <property type="entry name" value="FMN_red"/>
    <property type="match status" value="1"/>
</dbReference>
<accession>A0A0K8J9I4</accession>
<keyword evidence="1" id="KW-0285">Flavoprotein</keyword>
<evidence type="ECO:0000313" key="5">
    <source>
        <dbReference type="Proteomes" id="UP000196053"/>
    </source>
</evidence>
<dbReference type="RefSeq" id="WP_058259120.1">
    <property type="nucleotide sequence ID" value="NZ_DUPS01000024.1"/>
</dbReference>
<dbReference type="PANTHER" id="PTHR43278">
    <property type="entry name" value="NAD(P)H-DEPENDENT FMN-CONTAINING OXIDOREDUCTASE YWQN-RELATED"/>
    <property type="match status" value="1"/>
</dbReference>
<evidence type="ECO:0000313" key="4">
    <source>
        <dbReference type="EMBL" id="CUH93913.1"/>
    </source>
</evidence>
<dbReference type="KEGG" id="hsd:SD1D_2402"/>
<dbReference type="GO" id="GO:0016491">
    <property type="term" value="F:oxidoreductase activity"/>
    <property type="evidence" value="ECO:0007669"/>
    <property type="project" value="InterPro"/>
</dbReference>
<dbReference type="OrthoDB" id="9790975at2"/>
<reference evidence="5" key="1">
    <citation type="submission" date="2015-09" db="EMBL/GenBank/DDBJ databases">
        <authorList>
            <person name="Wibberg D."/>
        </authorList>
    </citation>
    <scope>NUCLEOTIDE SEQUENCE [LARGE SCALE GENOMIC DNA]</scope>
    <source>
        <strain evidence="5">SD1D</strain>
    </source>
</reference>
<evidence type="ECO:0000256" key="1">
    <source>
        <dbReference type="ARBA" id="ARBA00022630"/>
    </source>
</evidence>
<keyword evidence="5" id="KW-1185">Reference proteome</keyword>
<gene>
    <name evidence="4" type="ORF">SD1D_2402</name>
</gene>
<keyword evidence="2" id="KW-0288">FMN</keyword>
<dbReference type="SUPFAM" id="SSF52218">
    <property type="entry name" value="Flavoproteins"/>
    <property type="match status" value="1"/>
</dbReference>
<dbReference type="AlphaFoldDB" id="A0A0K8J9I4"/>
<evidence type="ECO:0000256" key="2">
    <source>
        <dbReference type="ARBA" id="ARBA00022643"/>
    </source>
</evidence>
<dbReference type="InterPro" id="IPR005025">
    <property type="entry name" value="FMN_Rdtase-like_dom"/>
</dbReference>
<dbReference type="Proteomes" id="UP000196053">
    <property type="component" value="Chromosome I"/>
</dbReference>
<name>A0A0K8J9I4_9FIRM</name>
<evidence type="ECO:0000259" key="3">
    <source>
        <dbReference type="Pfam" id="PF03358"/>
    </source>
</evidence>
<dbReference type="Gene3D" id="3.40.50.360">
    <property type="match status" value="1"/>
</dbReference>